<keyword evidence="3" id="KW-1185">Reference proteome</keyword>
<dbReference type="EMBL" id="JBHUER010000009">
    <property type="protein sequence ID" value="MFD1703854.1"/>
    <property type="molecule type" value="Genomic_DNA"/>
</dbReference>
<proteinExistence type="predicted"/>
<dbReference type="Proteomes" id="UP001597308">
    <property type="component" value="Unassembled WGS sequence"/>
</dbReference>
<protein>
    <submittedName>
        <fullName evidence="2">Uncharacterized protein</fullName>
    </submittedName>
</protein>
<evidence type="ECO:0000313" key="2">
    <source>
        <dbReference type="EMBL" id="MFD1703854.1"/>
    </source>
</evidence>
<comment type="caution">
    <text evidence="2">The sequence shown here is derived from an EMBL/GenBank/DDBJ whole genome shotgun (WGS) entry which is preliminary data.</text>
</comment>
<accession>A0ABW4K9B5</accession>
<gene>
    <name evidence="2" type="ORF">ACFSCV_12655</name>
</gene>
<keyword evidence="1" id="KW-0732">Signal</keyword>
<evidence type="ECO:0000313" key="3">
    <source>
        <dbReference type="Proteomes" id="UP001597308"/>
    </source>
</evidence>
<feature type="signal peptide" evidence="1">
    <location>
        <begin position="1"/>
        <end position="24"/>
    </location>
</feature>
<dbReference type="RefSeq" id="WP_378799953.1">
    <property type="nucleotide sequence ID" value="NZ_JBHUER010000009.1"/>
</dbReference>
<evidence type="ECO:0000256" key="1">
    <source>
        <dbReference type="SAM" id="SignalP"/>
    </source>
</evidence>
<sequence length="107" mass="12181">MKNLILSTALAAGLGALAFAPASAAPIGARGTVAVSPAVTDVACRTVEKRVTRNGVTRITRQQECTRDRDRYERRVYRDDRRRYDDRRYVDRRRYDDRPGLNIRIGN</sequence>
<name>A0ABW4K9B5_9HYPH</name>
<feature type="chain" id="PRO_5046991096" evidence="1">
    <location>
        <begin position="25"/>
        <end position="107"/>
    </location>
</feature>
<reference evidence="3" key="1">
    <citation type="journal article" date="2019" name="Int. J. Syst. Evol. Microbiol.">
        <title>The Global Catalogue of Microorganisms (GCM) 10K type strain sequencing project: providing services to taxonomists for standard genome sequencing and annotation.</title>
        <authorList>
            <consortium name="The Broad Institute Genomics Platform"/>
            <consortium name="The Broad Institute Genome Sequencing Center for Infectious Disease"/>
            <person name="Wu L."/>
            <person name="Ma J."/>
        </authorList>
    </citation>
    <scope>NUCLEOTIDE SEQUENCE [LARGE SCALE GENOMIC DNA]</scope>
    <source>
        <strain evidence="3">KCTC 23707</strain>
    </source>
</reference>
<organism evidence="2 3">
    <name type="scientific">Methylopila henanensis</name>
    <dbReference type="NCBI Taxonomy" id="873516"/>
    <lineage>
        <taxon>Bacteria</taxon>
        <taxon>Pseudomonadati</taxon>
        <taxon>Pseudomonadota</taxon>
        <taxon>Alphaproteobacteria</taxon>
        <taxon>Hyphomicrobiales</taxon>
        <taxon>Methylopilaceae</taxon>
        <taxon>Methylopila</taxon>
    </lineage>
</organism>